<dbReference type="SUPFAM" id="SSF51905">
    <property type="entry name" value="FAD/NAD(P)-binding domain"/>
    <property type="match status" value="2"/>
</dbReference>
<sequence>MKIEDKKVENQLVIIGNGMAANRILEGLADDHPYDRIIVLGDEKISHYNRIMLSPLLAKETTLEDITPHSDAWYSNHRIAIQLGDCATKVDTAKKTVTTETGRSYPYSKLVFATGSRSFIPPIKGADHPDVIGFRTMSDVDTMEEKLTGLKHATVIGAGLLGVEAAVGLKLRGVDVTLIHRNPVLMNRQLDAKASDLLKEALEERGIEVITGVNPEEILANDSGIRAVSFATADTLEKRDTQLVIFATGILPNKDLAASSGINVQRGICVNEKMQTSVNDIFALGECCEFSGHTYGLVAPIWDQASVVVDQLKNIDGSAHYIERSHLTKLKVSGLDIHSIGEYEAPEHADTLTFEDRESGLYKKIILKEDKVIGALCIGDVNDSHWYYELMEQQTNVNDFRDMLIFGEAYCEDVA</sequence>
<dbReference type="Pfam" id="PF18267">
    <property type="entry name" value="Rubredoxin_C"/>
    <property type="match status" value="1"/>
</dbReference>
<dbReference type="InterPro" id="IPR036188">
    <property type="entry name" value="FAD/NAD-bd_sf"/>
</dbReference>
<dbReference type="PRINTS" id="PR00411">
    <property type="entry name" value="PNDRDTASEI"/>
</dbReference>
<dbReference type="PANTHER" id="PTHR43429">
    <property type="entry name" value="PYRIDINE NUCLEOTIDE-DISULFIDE OXIDOREDUCTASE DOMAIN-CONTAINING"/>
    <property type="match status" value="1"/>
</dbReference>
<dbReference type="InterPro" id="IPR050260">
    <property type="entry name" value="FAD-bd_OxRdtase"/>
</dbReference>
<keyword evidence="3" id="KW-0285">Flavoprotein</keyword>
<dbReference type="RefSeq" id="WP_076514683.1">
    <property type="nucleotide sequence ID" value="NZ_FTOH01000003.1"/>
</dbReference>
<evidence type="ECO:0000313" key="8">
    <source>
        <dbReference type="Proteomes" id="UP000185639"/>
    </source>
</evidence>
<dbReference type="InterPro" id="IPR023753">
    <property type="entry name" value="FAD/NAD-binding_dom"/>
</dbReference>
<organism evidence="7 8">
    <name type="scientific">Thalassolituus maritimus</name>
    <dbReference type="NCBI Taxonomy" id="484498"/>
    <lineage>
        <taxon>Bacteria</taxon>
        <taxon>Pseudomonadati</taxon>
        <taxon>Pseudomonadota</taxon>
        <taxon>Gammaproteobacteria</taxon>
        <taxon>Oceanospirillales</taxon>
        <taxon>Oceanospirillaceae</taxon>
        <taxon>Thalassolituus</taxon>
    </lineage>
</organism>
<dbReference type="PANTHER" id="PTHR43429:SF3">
    <property type="entry name" value="NITRITE REDUCTASE [NAD(P)H]"/>
    <property type="match status" value="1"/>
</dbReference>
<evidence type="ECO:0000259" key="5">
    <source>
        <dbReference type="Pfam" id="PF07992"/>
    </source>
</evidence>
<keyword evidence="4" id="KW-0274">FAD</keyword>
<reference evidence="8" key="1">
    <citation type="submission" date="2017-01" db="EMBL/GenBank/DDBJ databases">
        <authorList>
            <person name="Varghese N."/>
            <person name="Submissions S."/>
        </authorList>
    </citation>
    <scope>NUCLEOTIDE SEQUENCE [LARGE SCALE GENOMIC DNA]</scope>
    <source>
        <strain evidence="8">DSM 24913</strain>
    </source>
</reference>
<dbReference type="InterPro" id="IPR016156">
    <property type="entry name" value="FAD/NAD-linked_Rdtase_dimer_sf"/>
</dbReference>
<dbReference type="Proteomes" id="UP000185639">
    <property type="component" value="Unassembled WGS sequence"/>
</dbReference>
<evidence type="ECO:0000256" key="3">
    <source>
        <dbReference type="ARBA" id="ARBA00022630"/>
    </source>
</evidence>
<accession>A0A1N7KWX5</accession>
<keyword evidence="8" id="KW-1185">Reference proteome</keyword>
<dbReference type="Gene3D" id="3.50.50.60">
    <property type="entry name" value="FAD/NAD(P)-binding domain"/>
    <property type="match status" value="2"/>
</dbReference>
<dbReference type="Pfam" id="PF07992">
    <property type="entry name" value="Pyr_redox_2"/>
    <property type="match status" value="1"/>
</dbReference>
<evidence type="ECO:0000313" key="7">
    <source>
        <dbReference type="EMBL" id="SIS66103.1"/>
    </source>
</evidence>
<comment type="cofactor">
    <cofactor evidence="1">
        <name>FAD</name>
        <dbReference type="ChEBI" id="CHEBI:57692"/>
    </cofactor>
</comment>
<feature type="domain" description="FAD/NAD(P)-binding" evidence="5">
    <location>
        <begin position="11"/>
        <end position="292"/>
    </location>
</feature>
<dbReference type="InterPro" id="IPR041575">
    <property type="entry name" value="Rubredoxin_C"/>
</dbReference>
<feature type="domain" description="NADH-rubredoxin oxidoreductase C-terminal" evidence="6">
    <location>
        <begin position="328"/>
        <end position="395"/>
    </location>
</feature>
<evidence type="ECO:0000256" key="4">
    <source>
        <dbReference type="ARBA" id="ARBA00022827"/>
    </source>
</evidence>
<gene>
    <name evidence="7" type="ORF">SAMN05421686_103141</name>
</gene>
<name>A0A1N7KWX5_9GAMM</name>
<evidence type="ECO:0000259" key="6">
    <source>
        <dbReference type="Pfam" id="PF18267"/>
    </source>
</evidence>
<evidence type="ECO:0000256" key="1">
    <source>
        <dbReference type="ARBA" id="ARBA00001974"/>
    </source>
</evidence>
<protein>
    <submittedName>
        <fullName evidence="7">Nitrite reductase (NADH) large subunit</fullName>
    </submittedName>
</protein>
<dbReference type="AlphaFoldDB" id="A0A1N7KWX5"/>
<dbReference type="OrthoDB" id="9768666at2"/>
<evidence type="ECO:0000256" key="2">
    <source>
        <dbReference type="ARBA" id="ARBA00006442"/>
    </source>
</evidence>
<proteinExistence type="inferred from homology"/>
<dbReference type="GO" id="GO:0016491">
    <property type="term" value="F:oxidoreductase activity"/>
    <property type="evidence" value="ECO:0007669"/>
    <property type="project" value="InterPro"/>
</dbReference>
<comment type="similarity">
    <text evidence="2">Belongs to the FAD-dependent oxidoreductase family.</text>
</comment>
<dbReference type="EMBL" id="FTOH01000003">
    <property type="protein sequence ID" value="SIS66103.1"/>
    <property type="molecule type" value="Genomic_DNA"/>
</dbReference>
<dbReference type="PRINTS" id="PR00368">
    <property type="entry name" value="FADPNR"/>
</dbReference>
<dbReference type="Gene3D" id="3.30.390.30">
    <property type="match status" value="1"/>
</dbReference>
<dbReference type="STRING" id="484498.SAMN05421686_103141"/>